<dbReference type="InterPro" id="IPR056149">
    <property type="entry name" value="PRP5/DDX46/KHDC4_KH"/>
</dbReference>
<dbReference type="GO" id="GO:0000398">
    <property type="term" value="P:mRNA splicing, via spliceosome"/>
    <property type="evidence" value="ECO:0007669"/>
    <property type="project" value="UniProtKB-ARBA"/>
</dbReference>
<dbReference type="InterPro" id="IPR001650">
    <property type="entry name" value="Helicase_C-like"/>
</dbReference>
<dbReference type="Proteomes" id="UP000593567">
    <property type="component" value="Unassembled WGS sequence"/>
</dbReference>
<dbReference type="PROSITE" id="PS51195">
    <property type="entry name" value="Q_MOTIF"/>
    <property type="match status" value="1"/>
</dbReference>
<sequence>MLYCYSQQAINLTCPEKADPTEREAGVDQSPLIEKMIKRLLVGQDPEIVNIENDLAVEIEGAQGLEIGKGLDQETVREVDLEIVKKVAVSGSHDLVAGRKIKKEDKRLVIEGAIASEPGSLNTESEKAKLEEEMQKRRERVEKWRKEKNKGKSENAMVIMPTAKSWNLEDDDEDDDETNAEKNDSDSEEDPLDAFMKGLDTDEQKKNGSRAPSPKNQDGAKNTGKTTIITAVVAKKSNDVEKVKGERMENDADHMEYSSEEEEEDLETTLANSLKNKKKELFVVDHEKVYYRPFKKNFYVEVPQIKDMSAEEVEIMRSEMDDIKVKGKNCPRPIQSWAQAGVSKKLLDALKKHGYARPTPIQMQAIPAIMSGRNLIGIAKTGSGKTVAFLLPMLRHILDQEAIEEGDGPVGIILTPTRELAMQIFKECKRFAKPLGLTTVCVYGGTGVSEQIAELKRGCEIVVCTPGRMIDMLAANNGRVTNLRRITYVVLDEADRMFDLGFEPQVMKIIDNIRPDRQTVLFSATFPRQMEALARKILDKPIEVLVGGRSVVAKDISQHVIICDNEDKFLKLLELLGLYQEDGSVLVFVDKQEHADELMNNLCKHSYPCMALHGGIDQYDRDSTILDFKNGNIKLMVATSVAARGLDVKQLILVVNYDCPNHYEDYVHRCGRTGRAGNKGVAYTFITPEQKRQAGDVMKAFELSLTPIPDDLKALWDKYVEEMKAEGKTVKAGGGGFGGRGFKFDETEANIASDRKKVQAAALGITHDGGEDEGPADIDEQIETMFASKKRVTDVAKANMPIVAAGTQTPAQSQNLKALEEARLRASTVHRARNIGAEATDITQQAAAALLRGGALQAPQVSTRTIANQMAEKLNAKLGYTARVEEEEEVVETVTRYEEELEINDFPQTCRWRVTSRDALASISEYAEAGITVRGTYVLPNKEPPAGEQKLYLAIEATSELAVQKAKAEITRLIKEELVRLQNSYQPINKSRYTVV</sequence>
<keyword evidence="5" id="KW-0547">Nucleotide-binding</keyword>
<dbReference type="OrthoDB" id="196131at2759"/>
<feature type="compositionally biased region" description="Basic and acidic residues" evidence="18">
    <location>
        <begin position="124"/>
        <end position="153"/>
    </location>
</feature>
<dbReference type="FunFam" id="3.40.50.300:FF:000079">
    <property type="entry name" value="probable ATP-dependent RNA helicase DDX17"/>
    <property type="match status" value="1"/>
</dbReference>
<evidence type="ECO:0000256" key="10">
    <source>
        <dbReference type="ARBA" id="ARBA00023187"/>
    </source>
</evidence>
<dbReference type="SMART" id="SM00490">
    <property type="entry name" value="HELICc"/>
    <property type="match status" value="1"/>
</dbReference>
<feature type="domain" description="Helicase C-terminal" evidence="20">
    <location>
        <begin position="555"/>
        <end position="716"/>
    </location>
</feature>
<keyword evidence="10" id="KW-0508">mRNA splicing</keyword>
<dbReference type="InterPro" id="IPR011545">
    <property type="entry name" value="DEAD/DEAH_box_helicase_dom"/>
</dbReference>
<dbReference type="CDD" id="cd18787">
    <property type="entry name" value="SF2_C_DEAD"/>
    <property type="match status" value="1"/>
</dbReference>
<keyword evidence="11" id="KW-0539">Nucleus</keyword>
<keyword evidence="8" id="KW-0067">ATP-binding</keyword>
<comment type="caution">
    <text evidence="22">The sequence shown here is derived from an EMBL/GenBank/DDBJ whole genome shotgun (WGS) entry which is preliminary data.</text>
</comment>
<evidence type="ECO:0000256" key="5">
    <source>
        <dbReference type="ARBA" id="ARBA00022741"/>
    </source>
</evidence>
<dbReference type="InterPro" id="IPR000629">
    <property type="entry name" value="RNA-helicase_DEAD-box_CS"/>
</dbReference>
<dbReference type="GO" id="GO:0005681">
    <property type="term" value="C:spliceosomal complex"/>
    <property type="evidence" value="ECO:0007669"/>
    <property type="project" value="UniProtKB-KW"/>
</dbReference>
<comment type="function">
    <text evidence="14">Component of the 17S U2 SnRNP complex of the spliceosome, a large ribonucleoprotein complex that removes introns from transcribed pre-mRNAs. The 17S U2 SnRNP complex (1) directly participates in early spliceosome assembly and (2) mediates recognition of the intron branch site during pre-mRNA splicing by promoting the selection of the pre-mRNA branch-site adenosine, the nucleophile for the first step of splicing. Within the 17S U2 SnRNP complex, DDX46 plays essential roles during assembly of pre-spliceosome and proofreading of the branch site.</text>
</comment>
<protein>
    <recommendedName>
        <fullName evidence="15">Probable ATP-dependent RNA helicase DDX46</fullName>
        <ecNumber evidence="2">3.6.4.13</ecNumber>
    </recommendedName>
    <alternativeName>
        <fullName evidence="16">DEAD box protein 46</fullName>
    </alternativeName>
</protein>
<dbReference type="GO" id="GO:0016607">
    <property type="term" value="C:nuclear speck"/>
    <property type="evidence" value="ECO:0007669"/>
    <property type="project" value="UniProtKB-SubCell"/>
</dbReference>
<keyword evidence="3" id="KW-0507">mRNA processing</keyword>
<dbReference type="CDD" id="cd17953">
    <property type="entry name" value="DEADc_DDX46"/>
    <property type="match status" value="1"/>
</dbReference>
<dbReference type="PROSITE" id="PS51194">
    <property type="entry name" value="HELICASE_CTER"/>
    <property type="match status" value="1"/>
</dbReference>
<dbReference type="SUPFAM" id="SSF52540">
    <property type="entry name" value="P-loop containing nucleoside triphosphate hydrolases"/>
    <property type="match status" value="2"/>
</dbReference>
<evidence type="ECO:0000259" key="19">
    <source>
        <dbReference type="PROSITE" id="PS51192"/>
    </source>
</evidence>
<comment type="subcellular location">
    <subcellularLocation>
        <location evidence="1">Nucleus speckle</location>
    </subcellularLocation>
</comment>
<organism evidence="22 23">
    <name type="scientific">Bugula neritina</name>
    <name type="common">Brown bryozoan</name>
    <name type="synonym">Sertularia neritina</name>
    <dbReference type="NCBI Taxonomy" id="10212"/>
    <lineage>
        <taxon>Eukaryota</taxon>
        <taxon>Metazoa</taxon>
        <taxon>Spiralia</taxon>
        <taxon>Lophotrochozoa</taxon>
        <taxon>Bryozoa</taxon>
        <taxon>Gymnolaemata</taxon>
        <taxon>Cheilostomatida</taxon>
        <taxon>Flustrina</taxon>
        <taxon>Buguloidea</taxon>
        <taxon>Bugulidae</taxon>
        <taxon>Bugula</taxon>
    </lineage>
</organism>
<gene>
    <name evidence="22" type="ORF">EB796_022290</name>
</gene>
<dbReference type="AlphaFoldDB" id="A0A7J7IZT3"/>
<evidence type="ECO:0000256" key="18">
    <source>
        <dbReference type="SAM" id="MobiDB-lite"/>
    </source>
</evidence>
<evidence type="ECO:0000256" key="12">
    <source>
        <dbReference type="ARBA" id="ARBA00038511"/>
    </source>
</evidence>
<evidence type="ECO:0000256" key="7">
    <source>
        <dbReference type="ARBA" id="ARBA00022806"/>
    </source>
</evidence>
<dbReference type="InterPro" id="IPR014001">
    <property type="entry name" value="Helicase_ATP-bd"/>
</dbReference>
<dbReference type="GO" id="GO:0003724">
    <property type="term" value="F:RNA helicase activity"/>
    <property type="evidence" value="ECO:0007669"/>
    <property type="project" value="UniProtKB-EC"/>
</dbReference>
<evidence type="ECO:0000256" key="4">
    <source>
        <dbReference type="ARBA" id="ARBA00022728"/>
    </source>
</evidence>
<evidence type="ECO:0000256" key="15">
    <source>
        <dbReference type="ARBA" id="ARBA00050029"/>
    </source>
</evidence>
<dbReference type="GO" id="GO:0003676">
    <property type="term" value="F:nucleic acid binding"/>
    <property type="evidence" value="ECO:0007669"/>
    <property type="project" value="InterPro"/>
</dbReference>
<dbReference type="PROSITE" id="PS00039">
    <property type="entry name" value="DEAD_ATP_HELICASE"/>
    <property type="match status" value="1"/>
</dbReference>
<evidence type="ECO:0000256" key="1">
    <source>
        <dbReference type="ARBA" id="ARBA00004324"/>
    </source>
</evidence>
<evidence type="ECO:0000256" key="6">
    <source>
        <dbReference type="ARBA" id="ARBA00022801"/>
    </source>
</evidence>
<proteinExistence type="inferred from homology"/>
<evidence type="ECO:0000256" key="16">
    <source>
        <dbReference type="ARBA" id="ARBA00050042"/>
    </source>
</evidence>
<comment type="catalytic activity">
    <reaction evidence="13">
        <text>ATP + H2O = ADP + phosphate + H(+)</text>
        <dbReference type="Rhea" id="RHEA:13065"/>
        <dbReference type="ChEBI" id="CHEBI:15377"/>
        <dbReference type="ChEBI" id="CHEBI:15378"/>
        <dbReference type="ChEBI" id="CHEBI:30616"/>
        <dbReference type="ChEBI" id="CHEBI:43474"/>
        <dbReference type="ChEBI" id="CHEBI:456216"/>
        <dbReference type="EC" id="3.6.4.13"/>
    </reaction>
</comment>
<feature type="domain" description="DEAD-box RNA helicase Q" evidence="21">
    <location>
        <begin position="335"/>
        <end position="363"/>
    </location>
</feature>
<feature type="region of interest" description="Disordered" evidence="18">
    <location>
        <begin position="119"/>
        <end position="226"/>
    </location>
</feature>
<dbReference type="GO" id="GO:0016787">
    <property type="term" value="F:hydrolase activity"/>
    <property type="evidence" value="ECO:0007669"/>
    <property type="project" value="UniProtKB-KW"/>
</dbReference>
<feature type="compositionally biased region" description="Acidic residues" evidence="18">
    <location>
        <begin position="168"/>
        <end position="178"/>
    </location>
</feature>
<dbReference type="GO" id="GO:0005524">
    <property type="term" value="F:ATP binding"/>
    <property type="evidence" value="ECO:0007669"/>
    <property type="project" value="UniProtKB-KW"/>
</dbReference>
<evidence type="ECO:0000259" key="21">
    <source>
        <dbReference type="PROSITE" id="PS51195"/>
    </source>
</evidence>
<evidence type="ECO:0000313" key="22">
    <source>
        <dbReference type="EMBL" id="KAF6019400.1"/>
    </source>
</evidence>
<dbReference type="CDD" id="cd22473">
    <property type="entry name" value="KH-I_DDX46"/>
    <property type="match status" value="1"/>
</dbReference>
<keyword evidence="9" id="KW-0175">Coiled coil</keyword>
<keyword evidence="6" id="KW-0378">Hydrolase</keyword>
<reference evidence="22" key="1">
    <citation type="submission" date="2020-06" db="EMBL/GenBank/DDBJ databases">
        <title>Draft genome of Bugula neritina, a colonial animal packing powerful symbionts and potential medicines.</title>
        <authorList>
            <person name="Rayko M."/>
        </authorList>
    </citation>
    <scope>NUCLEOTIDE SEQUENCE [LARGE SCALE GENOMIC DNA]</scope>
    <source>
        <strain evidence="22">Kwan_BN1</strain>
    </source>
</reference>
<name>A0A7J7IZT3_BUGNE</name>
<comment type="similarity">
    <text evidence="12">Belongs to the DEAD box helicase family. DDX46/PRP5 subfamily.</text>
</comment>
<feature type="compositionally biased region" description="Polar residues" evidence="18">
    <location>
        <begin position="214"/>
        <end position="226"/>
    </location>
</feature>
<evidence type="ECO:0000259" key="20">
    <source>
        <dbReference type="PROSITE" id="PS51194"/>
    </source>
</evidence>
<dbReference type="Pfam" id="PF00271">
    <property type="entry name" value="Helicase_C"/>
    <property type="match status" value="1"/>
</dbReference>
<evidence type="ECO:0000313" key="23">
    <source>
        <dbReference type="Proteomes" id="UP000593567"/>
    </source>
</evidence>
<dbReference type="InterPro" id="IPR027417">
    <property type="entry name" value="P-loop_NTPase"/>
</dbReference>
<evidence type="ECO:0000256" key="9">
    <source>
        <dbReference type="ARBA" id="ARBA00023054"/>
    </source>
</evidence>
<evidence type="ECO:0000256" key="8">
    <source>
        <dbReference type="ARBA" id="ARBA00022840"/>
    </source>
</evidence>
<dbReference type="FunFam" id="3.40.50.300:FF:000584">
    <property type="entry name" value="probable ATP-dependent RNA helicase DDX46"/>
    <property type="match status" value="1"/>
</dbReference>
<evidence type="ECO:0000256" key="14">
    <source>
        <dbReference type="ARBA" id="ARBA00049949"/>
    </source>
</evidence>
<keyword evidence="23" id="KW-1185">Reference proteome</keyword>
<feature type="short sequence motif" description="Q motif" evidence="17">
    <location>
        <begin position="335"/>
        <end position="363"/>
    </location>
</feature>
<dbReference type="SMART" id="SM00487">
    <property type="entry name" value="DEXDc"/>
    <property type="match status" value="1"/>
</dbReference>
<dbReference type="Gene3D" id="3.40.50.300">
    <property type="entry name" value="P-loop containing nucleotide triphosphate hydrolases"/>
    <property type="match status" value="2"/>
</dbReference>
<evidence type="ECO:0000256" key="17">
    <source>
        <dbReference type="PROSITE-ProRule" id="PRU00552"/>
    </source>
</evidence>
<evidence type="ECO:0000256" key="11">
    <source>
        <dbReference type="ARBA" id="ARBA00023242"/>
    </source>
</evidence>
<accession>A0A7J7IZT3</accession>
<dbReference type="EC" id="3.6.4.13" evidence="2"/>
<keyword evidence="7" id="KW-0347">Helicase</keyword>
<dbReference type="PROSITE" id="PS51192">
    <property type="entry name" value="HELICASE_ATP_BIND_1"/>
    <property type="match status" value="1"/>
</dbReference>
<dbReference type="Pfam" id="PF00270">
    <property type="entry name" value="DEAD"/>
    <property type="match status" value="1"/>
</dbReference>
<dbReference type="Pfam" id="PF23469">
    <property type="entry name" value="KH_12"/>
    <property type="match status" value="1"/>
</dbReference>
<dbReference type="EMBL" id="VXIV02003233">
    <property type="protein sequence ID" value="KAF6019400.1"/>
    <property type="molecule type" value="Genomic_DNA"/>
</dbReference>
<keyword evidence="4" id="KW-0747">Spliceosome</keyword>
<evidence type="ECO:0000256" key="3">
    <source>
        <dbReference type="ARBA" id="ARBA00022664"/>
    </source>
</evidence>
<evidence type="ECO:0000256" key="13">
    <source>
        <dbReference type="ARBA" id="ARBA00047984"/>
    </source>
</evidence>
<dbReference type="PANTHER" id="PTHR47958">
    <property type="entry name" value="ATP-DEPENDENT RNA HELICASE DBP3"/>
    <property type="match status" value="1"/>
</dbReference>
<feature type="domain" description="Helicase ATP-binding" evidence="19">
    <location>
        <begin position="366"/>
        <end position="544"/>
    </location>
</feature>
<evidence type="ECO:0000256" key="2">
    <source>
        <dbReference type="ARBA" id="ARBA00012552"/>
    </source>
</evidence>
<dbReference type="InterPro" id="IPR014014">
    <property type="entry name" value="RNA_helicase_DEAD_Q_motif"/>
</dbReference>